<protein>
    <submittedName>
        <fullName evidence="1">Uncharacterized protein</fullName>
    </submittedName>
</protein>
<keyword evidence="2" id="KW-1185">Reference proteome</keyword>
<accession>A0ACD3ZJC5</accession>
<organism evidence="1 2">
    <name type="scientific">Fusarium solani subsp. cucurbitae</name>
    <name type="common">Neocosmosporum cucurbitae</name>
    <dbReference type="NCBI Taxonomy" id="2747967"/>
    <lineage>
        <taxon>Eukaryota</taxon>
        <taxon>Fungi</taxon>
        <taxon>Dikarya</taxon>
        <taxon>Ascomycota</taxon>
        <taxon>Pezizomycotina</taxon>
        <taxon>Sordariomycetes</taxon>
        <taxon>Hypocreomycetidae</taxon>
        <taxon>Hypocreales</taxon>
        <taxon>Nectriaceae</taxon>
        <taxon>Fusarium</taxon>
        <taxon>Fusarium solani species complex</taxon>
    </lineage>
</organism>
<evidence type="ECO:0000313" key="2">
    <source>
        <dbReference type="Proteomes" id="UP000830768"/>
    </source>
</evidence>
<name>A0ACD3ZJC5_FUSSC</name>
<dbReference type="Proteomes" id="UP000830768">
    <property type="component" value="Chromosome 10"/>
</dbReference>
<dbReference type="EMBL" id="CP090038">
    <property type="protein sequence ID" value="UPL01455.1"/>
    <property type="molecule type" value="Genomic_DNA"/>
</dbReference>
<sequence length="304" mass="36350">MTTLLPSFFRLSREIREMIYDLALEPVEFSNLYTAKTAYTPESCPLLYVHWMITEELHNRLYKKHAIVIPFQEPSEYVISNRTIAQHIIKTTRRMKMHTDKIIVEIVQTKKARYPDNSFGINGIRKYDGDFWRDHEAGADLPRRVVHELLWMKQHLPVVQTVKFVLWEGQWSMYPTAWIEPLQRLLDNWSELHIEVEINLFDYEDPDAFEGGMNFIQVWYHHCEPIERISFSANDFHWDDHEFGDYWGYEIEPRCFDDEYWDEMDPAERDAILEAGDPGDLVYLGEVECRPLFVRTYMDRAGER</sequence>
<proteinExistence type="predicted"/>
<evidence type="ECO:0000313" key="1">
    <source>
        <dbReference type="EMBL" id="UPL01455.1"/>
    </source>
</evidence>
<gene>
    <name evidence="1" type="ORF">LCI18_012389</name>
</gene>
<reference evidence="1" key="1">
    <citation type="submission" date="2021-11" db="EMBL/GenBank/DDBJ databases">
        <title>Fusarium solani-melongenae Genome sequencing and assembly.</title>
        <authorList>
            <person name="Xie S."/>
            <person name="Huang L."/>
            <person name="Zhang X."/>
        </authorList>
    </citation>
    <scope>NUCLEOTIDE SEQUENCE</scope>
    <source>
        <strain evidence="1">CRI 24-3</strain>
    </source>
</reference>